<evidence type="ECO:0000256" key="1">
    <source>
        <dbReference type="SAM" id="MobiDB-lite"/>
    </source>
</evidence>
<protein>
    <submittedName>
        <fullName evidence="2">Uncharacterized protein</fullName>
    </submittedName>
</protein>
<reference evidence="2" key="1">
    <citation type="submission" date="2021-01" db="EMBL/GenBank/DDBJ databases">
        <authorList>
            <person name="Corre E."/>
            <person name="Pelletier E."/>
            <person name="Niang G."/>
            <person name="Scheremetjew M."/>
            <person name="Finn R."/>
            <person name="Kale V."/>
            <person name="Holt S."/>
            <person name="Cochrane G."/>
            <person name="Meng A."/>
            <person name="Brown T."/>
            <person name="Cohen L."/>
        </authorList>
    </citation>
    <scope>NUCLEOTIDE SEQUENCE</scope>
    <source>
        <strain evidence="2">UTEX LB 985</strain>
    </source>
</reference>
<sequence length="183" mass="19741">MDVGSGSEDDYDESCCIFADCRGLPAGRTVFNCAGDGCSVWAHRDCVRRHLCDGRRLPRLAYCETCLTQNPGLANQDHICLNPSQERLQAYAAERAEQSDDDAPLRLSSLPARLSSNGGVVNAIFEGLEDDAAEQSDSGDESYKPPSGFDIPSTLCSGSQRQTRSSGAATLQLNTVPPYMMLI</sequence>
<feature type="compositionally biased region" description="Polar residues" evidence="1">
    <location>
        <begin position="154"/>
        <end position="169"/>
    </location>
</feature>
<feature type="region of interest" description="Disordered" evidence="1">
    <location>
        <begin position="132"/>
        <end position="169"/>
    </location>
</feature>
<organism evidence="2">
    <name type="scientific">Haptolina brevifila</name>
    <dbReference type="NCBI Taxonomy" id="156173"/>
    <lineage>
        <taxon>Eukaryota</taxon>
        <taxon>Haptista</taxon>
        <taxon>Haptophyta</taxon>
        <taxon>Prymnesiophyceae</taxon>
        <taxon>Prymnesiales</taxon>
        <taxon>Prymnesiaceae</taxon>
        <taxon>Haptolina</taxon>
    </lineage>
</organism>
<dbReference type="EMBL" id="HBGU01085751">
    <property type="protein sequence ID" value="CAD9554683.1"/>
    <property type="molecule type" value="Transcribed_RNA"/>
</dbReference>
<dbReference type="AlphaFoldDB" id="A0A7S2JSG3"/>
<gene>
    <name evidence="2" type="ORF">CBRE1094_LOCUS46818</name>
</gene>
<proteinExistence type="predicted"/>
<evidence type="ECO:0000313" key="2">
    <source>
        <dbReference type="EMBL" id="CAD9554683.1"/>
    </source>
</evidence>
<accession>A0A7S2JSG3</accession>
<name>A0A7S2JSG3_9EUKA</name>